<keyword evidence="5" id="KW-1185">Reference proteome</keyword>
<evidence type="ECO:0000313" key="4">
    <source>
        <dbReference type="EMBL" id="MBO3736719.1"/>
    </source>
</evidence>
<proteinExistence type="predicted"/>
<dbReference type="RefSeq" id="WP_208465934.1">
    <property type="nucleotide sequence ID" value="NZ_JAGFNS010000002.1"/>
</dbReference>
<gene>
    <name evidence="4" type="ORF">J5X75_04185</name>
</gene>
<feature type="domain" description="Tyr recombinase" evidence="3">
    <location>
        <begin position="90"/>
        <end position="307"/>
    </location>
</feature>
<dbReference type="PANTHER" id="PTHR30349">
    <property type="entry name" value="PHAGE INTEGRASE-RELATED"/>
    <property type="match status" value="1"/>
</dbReference>
<dbReference type="Gene3D" id="1.10.443.10">
    <property type="entry name" value="Intergrase catalytic core"/>
    <property type="match status" value="1"/>
</dbReference>
<dbReference type="SUPFAM" id="SSF56349">
    <property type="entry name" value="DNA breaking-rejoining enzymes"/>
    <property type="match status" value="1"/>
</dbReference>
<dbReference type="InterPro" id="IPR050090">
    <property type="entry name" value="Tyrosine_recombinase_XerCD"/>
</dbReference>
<dbReference type="EMBL" id="JAGFNS010000002">
    <property type="protein sequence ID" value="MBO3736719.1"/>
    <property type="molecule type" value="Genomic_DNA"/>
</dbReference>
<dbReference type="InterPro" id="IPR002104">
    <property type="entry name" value="Integrase_catalytic"/>
</dbReference>
<keyword evidence="1" id="KW-0233">DNA recombination</keyword>
<reference evidence="4 5" key="1">
    <citation type="submission" date="2021-03" db="EMBL/GenBank/DDBJ databases">
        <title>Actinoplanes flavus sp. nov., a novel actinomycete isolated from Coconut Palm rhizosphere soil.</title>
        <authorList>
            <person name="Luo X."/>
        </authorList>
    </citation>
    <scope>NUCLEOTIDE SEQUENCE [LARGE SCALE GENOMIC DNA]</scope>
    <source>
        <strain evidence="4 5">NEAU-H7</strain>
    </source>
</reference>
<comment type="caution">
    <text evidence="4">The sequence shown here is derived from an EMBL/GenBank/DDBJ whole genome shotgun (WGS) entry which is preliminary data.</text>
</comment>
<protein>
    <submittedName>
        <fullName evidence="4">Tyrosine-type recombinase/integrase</fullName>
    </submittedName>
</protein>
<evidence type="ECO:0000256" key="2">
    <source>
        <dbReference type="SAM" id="MobiDB-lite"/>
    </source>
</evidence>
<evidence type="ECO:0000259" key="3">
    <source>
        <dbReference type="PROSITE" id="PS51898"/>
    </source>
</evidence>
<dbReference type="PANTHER" id="PTHR30349:SF64">
    <property type="entry name" value="PROPHAGE INTEGRASE INTD-RELATED"/>
    <property type="match status" value="1"/>
</dbReference>
<sequence>MGAVGAEFRGPYGGAWRVGKRPYGQSSLETAAACLKAFYRHQGGRGVNPQLAEEFKGVRLPTKADRRRAFLGHTLRELPTNPLRPAGTVRRHPKMPPDGARRELVKAGGSARDRMVVTWLADGGFRIGELCGLHLADLHLREGAACGECRTAHVHICHRETNPNRSRAKTKHPWRVEAETVRGGAIRRVSPAMIHTYFEYVTVEYPRDTTHGMLLVQLHGPRRGEPWAPAAARGMLRRAGLRSELGRINPHAFRHAFASAVLDASGGNTVVARDAGGWASAATVDEIYGHVDVHDPVFSAALSAVWEQRP</sequence>
<dbReference type="PROSITE" id="PS51898">
    <property type="entry name" value="TYR_RECOMBINASE"/>
    <property type="match status" value="1"/>
</dbReference>
<feature type="region of interest" description="Disordered" evidence="2">
    <location>
        <begin position="80"/>
        <end position="100"/>
    </location>
</feature>
<dbReference type="InterPro" id="IPR011010">
    <property type="entry name" value="DNA_brk_join_enz"/>
</dbReference>
<accession>A0ABS3UD61</accession>
<dbReference type="Proteomes" id="UP000679690">
    <property type="component" value="Unassembled WGS sequence"/>
</dbReference>
<evidence type="ECO:0000256" key="1">
    <source>
        <dbReference type="ARBA" id="ARBA00023172"/>
    </source>
</evidence>
<dbReference type="Pfam" id="PF00589">
    <property type="entry name" value="Phage_integrase"/>
    <property type="match status" value="1"/>
</dbReference>
<name>A0ABS3UD61_9ACTN</name>
<evidence type="ECO:0000313" key="5">
    <source>
        <dbReference type="Proteomes" id="UP000679690"/>
    </source>
</evidence>
<dbReference type="InterPro" id="IPR013762">
    <property type="entry name" value="Integrase-like_cat_sf"/>
</dbReference>
<organism evidence="4 5">
    <name type="scientific">Actinoplanes flavus</name>
    <dbReference type="NCBI Taxonomy" id="2820290"/>
    <lineage>
        <taxon>Bacteria</taxon>
        <taxon>Bacillati</taxon>
        <taxon>Actinomycetota</taxon>
        <taxon>Actinomycetes</taxon>
        <taxon>Micromonosporales</taxon>
        <taxon>Micromonosporaceae</taxon>
        <taxon>Actinoplanes</taxon>
    </lineage>
</organism>